<dbReference type="InterPro" id="IPR042123">
    <property type="entry name" value="Zip3/RNF212-like"/>
</dbReference>
<evidence type="ECO:0000313" key="4">
    <source>
        <dbReference type="EMBL" id="KAG7526334.1"/>
    </source>
</evidence>
<dbReference type="GO" id="GO:0016925">
    <property type="term" value="P:protein sumoylation"/>
    <property type="evidence" value="ECO:0007669"/>
    <property type="project" value="TreeGrafter"/>
</dbReference>
<keyword evidence="5" id="KW-1185">Reference proteome</keyword>
<gene>
    <name evidence="4" type="ORF">JOB18_038883</name>
</gene>
<feature type="coiled-coil region" evidence="2">
    <location>
        <begin position="111"/>
        <end position="156"/>
    </location>
</feature>
<dbReference type="PANTHER" id="PTHR22663">
    <property type="entry name" value="RING FINGER PROTEIN NARYA-RELATED"/>
    <property type="match status" value="1"/>
</dbReference>
<keyword evidence="1" id="KW-0469">Meiosis</keyword>
<dbReference type="GO" id="GO:0019789">
    <property type="term" value="F:SUMO transferase activity"/>
    <property type="evidence" value="ECO:0007669"/>
    <property type="project" value="InterPro"/>
</dbReference>
<dbReference type="CDD" id="cd16747">
    <property type="entry name" value="RING-HC_RNF212B"/>
    <property type="match status" value="1"/>
</dbReference>
<dbReference type="Proteomes" id="UP000693946">
    <property type="component" value="Linkage Group LG1"/>
</dbReference>
<protein>
    <recommendedName>
        <fullName evidence="6">RING finger protein 212B</fullName>
    </recommendedName>
</protein>
<reference evidence="4 5" key="1">
    <citation type="journal article" date="2021" name="Sci. Rep.">
        <title>Chromosome anchoring in Senegalese sole (Solea senegalensis) reveals sex-associated markers and genome rearrangements in flatfish.</title>
        <authorList>
            <person name="Guerrero-Cozar I."/>
            <person name="Gomez-Garrido J."/>
            <person name="Berbel C."/>
            <person name="Martinez-Blanch J.F."/>
            <person name="Alioto T."/>
            <person name="Claros M.G."/>
            <person name="Gagnaire P.A."/>
            <person name="Manchado M."/>
        </authorList>
    </citation>
    <scope>NUCLEOTIDE SEQUENCE [LARGE SCALE GENOMIC DNA]</scope>
    <source>
        <strain evidence="4">Sse05_10M</strain>
    </source>
</reference>
<dbReference type="GO" id="GO:0000795">
    <property type="term" value="C:synaptonemal complex"/>
    <property type="evidence" value="ECO:0007669"/>
    <property type="project" value="InterPro"/>
</dbReference>
<proteinExistence type="predicted"/>
<accession>A0AAV6TA71</accession>
<sequence>MVKPGPNEAEPLFCGASLRGIHMDWFHCNKCFTRRGASFAVTSCGHICCESCITSKQCSVCGSDCRYLPITDKMKPQEKVFFKDPVKLMESRLAHILQIALFQQKQMERIAMHLKHKSVELERRLKEVTEQGDRQLSELERENGVLKKQLLELKRENAKLKKPLSQRRVSPGQLQTDGAQKMTFPVAVTSRVTPRSRTVSSAESQGWTRDRGPSLSSRNTPGSVTSLSSNGSLLEHVHRTPTPFGTSTRTQHQTPAFQFQFMNGFSIHSPRC</sequence>
<dbReference type="GO" id="GO:0007129">
    <property type="term" value="P:homologous chromosome pairing at meiosis"/>
    <property type="evidence" value="ECO:0007669"/>
    <property type="project" value="TreeGrafter"/>
</dbReference>
<dbReference type="EMBL" id="JAGKHQ010000001">
    <property type="protein sequence ID" value="KAG7526334.1"/>
    <property type="molecule type" value="Genomic_DNA"/>
</dbReference>
<evidence type="ECO:0000256" key="2">
    <source>
        <dbReference type="SAM" id="Coils"/>
    </source>
</evidence>
<dbReference type="GO" id="GO:0007131">
    <property type="term" value="P:reciprocal meiotic recombination"/>
    <property type="evidence" value="ECO:0007669"/>
    <property type="project" value="InterPro"/>
</dbReference>
<evidence type="ECO:0008006" key="6">
    <source>
        <dbReference type="Google" id="ProtNLM"/>
    </source>
</evidence>
<dbReference type="PANTHER" id="PTHR22663:SF29">
    <property type="entry name" value="RING FINGER PROTEIN 212B"/>
    <property type="match status" value="1"/>
</dbReference>
<evidence type="ECO:0000256" key="1">
    <source>
        <dbReference type="ARBA" id="ARBA00023254"/>
    </source>
</evidence>
<evidence type="ECO:0000313" key="5">
    <source>
        <dbReference type="Proteomes" id="UP000693946"/>
    </source>
</evidence>
<feature type="compositionally biased region" description="Low complexity" evidence="3">
    <location>
        <begin position="188"/>
        <end position="201"/>
    </location>
</feature>
<dbReference type="AlphaFoldDB" id="A0AAV6TA71"/>
<keyword evidence="2" id="KW-0175">Coiled coil</keyword>
<name>A0AAV6TA71_SOLSE</name>
<feature type="compositionally biased region" description="Polar residues" evidence="3">
    <location>
        <begin position="214"/>
        <end position="232"/>
    </location>
</feature>
<organism evidence="4 5">
    <name type="scientific">Solea senegalensis</name>
    <name type="common">Senegalese sole</name>
    <dbReference type="NCBI Taxonomy" id="28829"/>
    <lineage>
        <taxon>Eukaryota</taxon>
        <taxon>Metazoa</taxon>
        <taxon>Chordata</taxon>
        <taxon>Craniata</taxon>
        <taxon>Vertebrata</taxon>
        <taxon>Euteleostomi</taxon>
        <taxon>Actinopterygii</taxon>
        <taxon>Neopterygii</taxon>
        <taxon>Teleostei</taxon>
        <taxon>Neoteleostei</taxon>
        <taxon>Acanthomorphata</taxon>
        <taxon>Carangaria</taxon>
        <taxon>Pleuronectiformes</taxon>
        <taxon>Pleuronectoidei</taxon>
        <taxon>Soleidae</taxon>
        <taxon>Solea</taxon>
    </lineage>
</organism>
<feature type="region of interest" description="Disordered" evidence="3">
    <location>
        <begin position="162"/>
        <end position="251"/>
    </location>
</feature>
<comment type="caution">
    <text evidence="4">The sequence shown here is derived from an EMBL/GenBank/DDBJ whole genome shotgun (WGS) entry which is preliminary data.</text>
</comment>
<evidence type="ECO:0000256" key="3">
    <source>
        <dbReference type="SAM" id="MobiDB-lite"/>
    </source>
</evidence>